<feature type="domain" description="Aminotransferase class I/classII large" evidence="3">
    <location>
        <begin position="38"/>
        <end position="413"/>
    </location>
</feature>
<name>A0AA39GFG4_SARSR</name>
<gene>
    <name evidence="4" type="ORF">NLU13_5873</name>
</gene>
<dbReference type="GO" id="GO:0006520">
    <property type="term" value="P:amino acid metabolic process"/>
    <property type="evidence" value="ECO:0007669"/>
    <property type="project" value="TreeGrafter"/>
</dbReference>
<proteinExistence type="inferred from homology"/>
<dbReference type="EMBL" id="JAPDFR010000005">
    <property type="protein sequence ID" value="KAK0386036.1"/>
    <property type="molecule type" value="Genomic_DNA"/>
</dbReference>
<dbReference type="CDD" id="cd00609">
    <property type="entry name" value="AAT_like"/>
    <property type="match status" value="1"/>
</dbReference>
<dbReference type="InterPro" id="IPR004839">
    <property type="entry name" value="Aminotransferase_I/II_large"/>
</dbReference>
<keyword evidence="2" id="KW-0663">Pyridoxal phosphate</keyword>
<dbReference type="SUPFAM" id="SSF53383">
    <property type="entry name" value="PLP-dependent transferases"/>
    <property type="match status" value="1"/>
</dbReference>
<dbReference type="PRINTS" id="PR00753">
    <property type="entry name" value="ACCSYNTHASE"/>
</dbReference>
<dbReference type="Gene3D" id="3.90.1150.10">
    <property type="entry name" value="Aspartate Aminotransferase, domain 1"/>
    <property type="match status" value="1"/>
</dbReference>
<evidence type="ECO:0000259" key="3">
    <source>
        <dbReference type="Pfam" id="PF00155"/>
    </source>
</evidence>
<evidence type="ECO:0000256" key="1">
    <source>
        <dbReference type="ARBA" id="ARBA00007441"/>
    </source>
</evidence>
<dbReference type="InterPro" id="IPR004838">
    <property type="entry name" value="NHTrfase_class1_PyrdxlP-BS"/>
</dbReference>
<evidence type="ECO:0000313" key="4">
    <source>
        <dbReference type="EMBL" id="KAK0386036.1"/>
    </source>
</evidence>
<dbReference type="InterPro" id="IPR015422">
    <property type="entry name" value="PyrdxlP-dep_Trfase_small"/>
</dbReference>
<dbReference type="PANTHER" id="PTHR43795">
    <property type="entry name" value="BIFUNCTIONAL ASPARTATE AMINOTRANSFERASE AND GLUTAMATE/ASPARTATE-PREPHENATE AMINOTRANSFERASE-RELATED"/>
    <property type="match status" value="1"/>
</dbReference>
<evidence type="ECO:0000313" key="5">
    <source>
        <dbReference type="Proteomes" id="UP001175261"/>
    </source>
</evidence>
<dbReference type="PANTHER" id="PTHR43795:SF63">
    <property type="entry name" value="PUTATIVE (AFU_ORTHOLOGUE AFUA_4G00630)-RELATED"/>
    <property type="match status" value="1"/>
</dbReference>
<dbReference type="GO" id="GO:0030170">
    <property type="term" value="F:pyridoxal phosphate binding"/>
    <property type="evidence" value="ECO:0007669"/>
    <property type="project" value="InterPro"/>
</dbReference>
<comment type="similarity">
    <text evidence="1">Belongs to the class-I pyridoxal-phosphate-dependent aminotransferase family.</text>
</comment>
<dbReference type="PROSITE" id="PS00105">
    <property type="entry name" value="AA_TRANSFER_CLASS_1"/>
    <property type="match status" value="1"/>
</dbReference>
<keyword evidence="5" id="KW-1185">Reference proteome</keyword>
<dbReference type="Proteomes" id="UP001175261">
    <property type="component" value="Unassembled WGS sequence"/>
</dbReference>
<accession>A0AA39GFG4</accession>
<dbReference type="GO" id="GO:0008483">
    <property type="term" value="F:transaminase activity"/>
    <property type="evidence" value="ECO:0007669"/>
    <property type="project" value="TreeGrafter"/>
</dbReference>
<protein>
    <recommendedName>
        <fullName evidence="3">Aminotransferase class I/classII large domain-containing protein</fullName>
    </recommendedName>
</protein>
<dbReference type="InterPro" id="IPR015424">
    <property type="entry name" value="PyrdxlP-dep_Trfase"/>
</dbReference>
<dbReference type="InterPro" id="IPR050478">
    <property type="entry name" value="Ethylene_sulfur-biosynth"/>
</dbReference>
<organism evidence="4 5">
    <name type="scientific">Sarocladium strictum</name>
    <name type="common">Black bundle disease fungus</name>
    <name type="synonym">Acremonium strictum</name>
    <dbReference type="NCBI Taxonomy" id="5046"/>
    <lineage>
        <taxon>Eukaryota</taxon>
        <taxon>Fungi</taxon>
        <taxon>Dikarya</taxon>
        <taxon>Ascomycota</taxon>
        <taxon>Pezizomycotina</taxon>
        <taxon>Sordariomycetes</taxon>
        <taxon>Hypocreomycetidae</taxon>
        <taxon>Hypocreales</taxon>
        <taxon>Sarocladiaceae</taxon>
        <taxon>Sarocladium</taxon>
    </lineage>
</organism>
<dbReference type="InterPro" id="IPR015421">
    <property type="entry name" value="PyrdxlP-dep_Trfase_major"/>
</dbReference>
<dbReference type="Pfam" id="PF00155">
    <property type="entry name" value="Aminotran_1_2"/>
    <property type="match status" value="1"/>
</dbReference>
<comment type="caution">
    <text evidence="4">The sequence shown here is derived from an EMBL/GenBank/DDBJ whole genome shotgun (WGS) entry which is preliminary data.</text>
</comment>
<reference evidence="4" key="1">
    <citation type="submission" date="2022-10" db="EMBL/GenBank/DDBJ databases">
        <title>Determination and structural analysis of whole genome sequence of Sarocladium strictum F4-1.</title>
        <authorList>
            <person name="Hu L."/>
            <person name="Jiang Y."/>
        </authorList>
    </citation>
    <scope>NUCLEOTIDE SEQUENCE</scope>
    <source>
        <strain evidence="4">F4-1</strain>
    </source>
</reference>
<evidence type="ECO:0000256" key="2">
    <source>
        <dbReference type="ARBA" id="ARBA00022898"/>
    </source>
</evidence>
<dbReference type="Gene3D" id="3.40.640.10">
    <property type="entry name" value="Type I PLP-dependent aspartate aminotransferase-like (Major domain)"/>
    <property type="match status" value="1"/>
</dbReference>
<dbReference type="AlphaFoldDB" id="A0AA39GFG4"/>
<sequence>MLSTRGQISAQPSSRPPMLDIVSNLWHPELNPGGFVSLGVAENTLMHQELSDFIAKAPPVTSHPLTYGDGFAGSHKLRKVISTFVNKKFSPESPVQASQVLVTNGLGPAIEACAFTLCDPGDGILLSRPWYGSFPSDVAARAKAQIVPVSFGAVEPFSIDAVGVYERALLQARKQGIRVRAMILCNPHNPLGRCYEPHVLKEYMRFCGKHDLHLLSDEIYALSVWNNPDARGAPGFTSVLSLPSEGLMDPALLHVLWGMSKDFGANGIRLGCVISQRNPDFLHALEANSYFTCPSALSDLATTSVLADEGFVASYIETNKARLEARYATTKDFLEANGIPYATGVNAGFFVWVNLFALFAISQGTSSDDLWALQDRLHNTLLEEKVFLASGSVFGSDVPGWFRIVFAHEEGLLLEGFARIKRAIDRFHHTLSEPASIPIERLSLE</sequence>